<gene>
    <name evidence="10" type="ORF">GC106_36880</name>
</gene>
<evidence type="ECO:0000256" key="5">
    <source>
        <dbReference type="ARBA" id="ARBA00022989"/>
    </source>
</evidence>
<accession>A0ABX2F6L5</accession>
<name>A0ABX2F6L5_9PSEU</name>
<feature type="transmembrane region" description="Helical" evidence="7">
    <location>
        <begin position="46"/>
        <end position="69"/>
    </location>
</feature>
<dbReference type="Gene3D" id="1.10.3720.10">
    <property type="entry name" value="MetI-like"/>
    <property type="match status" value="1"/>
</dbReference>
<dbReference type="Proteomes" id="UP000763557">
    <property type="component" value="Unassembled WGS sequence"/>
</dbReference>
<evidence type="ECO:0000256" key="1">
    <source>
        <dbReference type="ARBA" id="ARBA00004651"/>
    </source>
</evidence>
<evidence type="ECO:0000313" key="11">
    <source>
        <dbReference type="Proteomes" id="UP000763557"/>
    </source>
</evidence>
<evidence type="ECO:0000256" key="8">
    <source>
        <dbReference type="SAM" id="MobiDB-lite"/>
    </source>
</evidence>
<feature type="transmembrane region" description="Helical" evidence="7">
    <location>
        <begin position="108"/>
        <end position="129"/>
    </location>
</feature>
<evidence type="ECO:0000259" key="9">
    <source>
        <dbReference type="PROSITE" id="PS50928"/>
    </source>
</evidence>
<evidence type="ECO:0000256" key="4">
    <source>
        <dbReference type="ARBA" id="ARBA00022692"/>
    </source>
</evidence>
<keyword evidence="3" id="KW-1003">Cell membrane</keyword>
<keyword evidence="11" id="KW-1185">Reference proteome</keyword>
<dbReference type="Pfam" id="PF00528">
    <property type="entry name" value="BPD_transp_1"/>
    <property type="match status" value="1"/>
</dbReference>
<dbReference type="InterPro" id="IPR035906">
    <property type="entry name" value="MetI-like_sf"/>
</dbReference>
<dbReference type="InterPro" id="IPR000515">
    <property type="entry name" value="MetI-like"/>
</dbReference>
<feature type="transmembrane region" description="Helical" evidence="7">
    <location>
        <begin position="243"/>
        <end position="263"/>
    </location>
</feature>
<comment type="subcellular location">
    <subcellularLocation>
        <location evidence="1 7">Cell membrane</location>
        <topology evidence="1 7">Multi-pass membrane protein</topology>
    </subcellularLocation>
</comment>
<keyword evidence="2 7" id="KW-0813">Transport</keyword>
<feature type="region of interest" description="Disordered" evidence="8">
    <location>
        <begin position="1"/>
        <end position="37"/>
    </location>
</feature>
<evidence type="ECO:0000256" key="3">
    <source>
        <dbReference type="ARBA" id="ARBA00022475"/>
    </source>
</evidence>
<feature type="transmembrane region" description="Helical" evidence="7">
    <location>
        <begin position="189"/>
        <end position="212"/>
    </location>
</feature>
<evidence type="ECO:0000313" key="10">
    <source>
        <dbReference type="EMBL" id="NRN66463.1"/>
    </source>
</evidence>
<proteinExistence type="inferred from homology"/>
<dbReference type="RefSeq" id="WP_173132542.1">
    <property type="nucleotide sequence ID" value="NZ_CBCSGW010000003.1"/>
</dbReference>
<feature type="domain" description="ABC transmembrane type-1" evidence="9">
    <location>
        <begin position="104"/>
        <end position="316"/>
    </location>
</feature>
<keyword evidence="5 7" id="KW-1133">Transmembrane helix</keyword>
<dbReference type="CDD" id="cd06261">
    <property type="entry name" value="TM_PBP2"/>
    <property type="match status" value="1"/>
</dbReference>
<evidence type="ECO:0000256" key="2">
    <source>
        <dbReference type="ARBA" id="ARBA00022448"/>
    </source>
</evidence>
<comment type="caution">
    <text evidence="10">The sequence shown here is derived from an EMBL/GenBank/DDBJ whole genome shotgun (WGS) entry which is preliminary data.</text>
</comment>
<sequence>MASTEITGPAGTVAPARTEPRTTGRRRSPSGTKRENRLSGHGWPGLLFLAPFLVMYLLFIVGPAVYGLVMSFFHTSMVSPGLGEFAGFGNYAEALSSSDFWSALWQTIWFTILTTPPLIALALVFALLAERARRARWFFRLAFFLPYILPSAVVALIWIWMYTPELGLLSRAVTSLGFAEPDWLGDPDFAMVSLAITTVWWTLGFNFVLYLAGLQEIPRELYEASSIDGAGPWQQIRLITVPLLARTTSLVVVLQVIASLKVFDQMYIMTQGGPNYATRSLLQYVFDVGFTDFRSGAAAAASTLFFVVVLAVSAFWLVMTRRQEPEL</sequence>
<keyword evidence="4 7" id="KW-0812">Transmembrane</keyword>
<feature type="transmembrane region" description="Helical" evidence="7">
    <location>
        <begin position="297"/>
        <end position="318"/>
    </location>
</feature>
<feature type="transmembrane region" description="Helical" evidence="7">
    <location>
        <begin position="141"/>
        <end position="161"/>
    </location>
</feature>
<dbReference type="EMBL" id="JAAATY010000010">
    <property type="protein sequence ID" value="NRN66463.1"/>
    <property type="molecule type" value="Genomic_DNA"/>
</dbReference>
<evidence type="ECO:0000256" key="6">
    <source>
        <dbReference type="ARBA" id="ARBA00023136"/>
    </source>
</evidence>
<dbReference type="PANTHER" id="PTHR30193:SF41">
    <property type="entry name" value="DIACETYLCHITOBIOSE UPTAKE SYSTEM PERMEASE PROTEIN NGCF"/>
    <property type="match status" value="1"/>
</dbReference>
<keyword evidence="6 7" id="KW-0472">Membrane</keyword>
<dbReference type="PANTHER" id="PTHR30193">
    <property type="entry name" value="ABC TRANSPORTER PERMEASE PROTEIN"/>
    <property type="match status" value="1"/>
</dbReference>
<evidence type="ECO:0000256" key="7">
    <source>
        <dbReference type="RuleBase" id="RU363032"/>
    </source>
</evidence>
<comment type="similarity">
    <text evidence="7">Belongs to the binding-protein-dependent transport system permease family.</text>
</comment>
<dbReference type="InterPro" id="IPR051393">
    <property type="entry name" value="ABC_transporter_permease"/>
</dbReference>
<organism evidence="10 11">
    <name type="scientific">Kibdelosporangium persicum</name>
    <dbReference type="NCBI Taxonomy" id="2698649"/>
    <lineage>
        <taxon>Bacteria</taxon>
        <taxon>Bacillati</taxon>
        <taxon>Actinomycetota</taxon>
        <taxon>Actinomycetes</taxon>
        <taxon>Pseudonocardiales</taxon>
        <taxon>Pseudonocardiaceae</taxon>
        <taxon>Kibdelosporangium</taxon>
    </lineage>
</organism>
<dbReference type="SUPFAM" id="SSF161098">
    <property type="entry name" value="MetI-like"/>
    <property type="match status" value="1"/>
</dbReference>
<reference evidence="10 11" key="1">
    <citation type="submission" date="2020-01" db="EMBL/GenBank/DDBJ databases">
        <title>Kibdelosporangium persica a novel Actinomycetes from a hot desert in Iran.</title>
        <authorList>
            <person name="Safaei N."/>
            <person name="Zaburannyi N."/>
            <person name="Mueller R."/>
            <person name="Wink J."/>
        </authorList>
    </citation>
    <scope>NUCLEOTIDE SEQUENCE [LARGE SCALE GENOMIC DNA]</scope>
    <source>
        <strain evidence="10 11">4NS15</strain>
    </source>
</reference>
<dbReference type="PROSITE" id="PS50928">
    <property type="entry name" value="ABC_TM1"/>
    <property type="match status" value="1"/>
</dbReference>
<protein>
    <submittedName>
        <fullName evidence="10">L-arabinose transport system permease protein AraP</fullName>
    </submittedName>
</protein>